<dbReference type="AlphaFoldDB" id="A0A2R6WEQ6"/>
<dbReference type="Gramene" id="Mp3g25280.1">
    <property type="protein sequence ID" value="Mp3g25280.1.cds1"/>
    <property type="gene ID" value="Mp3g25280"/>
</dbReference>
<evidence type="ECO:0000313" key="3">
    <source>
        <dbReference type="EMBL" id="PTQ32335.1"/>
    </source>
</evidence>
<gene>
    <name evidence="3" type="ORF">MARPO_0100s0041</name>
</gene>
<name>A0A2R6WEQ6_MARPO</name>
<keyword evidence="4" id="KW-1185">Reference proteome</keyword>
<keyword evidence="2" id="KW-1133">Transmembrane helix</keyword>
<accession>A0A2R6WEQ6</accession>
<keyword evidence="2" id="KW-0812">Transmembrane</keyword>
<sequence length="190" mass="20448">MLSAGCRKQAASGANYLSGARSTRIHEREGCRPSRPIFSGDACSGRVTGSSRSACGCPCFVCSAEASSFRTIEAAGAFVAGMVIVAASSCSAAVMLTRSRFQIQLMSTGRRRLGEPRVDDATDASLQSAPLSKRCRDGKNLSIDDVGLERRIQKSRRRRRCPPGSKLLCSSRANKPDRKETMGIEHNTRC</sequence>
<evidence type="ECO:0000256" key="2">
    <source>
        <dbReference type="SAM" id="Phobius"/>
    </source>
</evidence>
<dbReference type="Proteomes" id="UP000244005">
    <property type="component" value="Unassembled WGS sequence"/>
</dbReference>
<reference evidence="4" key="1">
    <citation type="journal article" date="2017" name="Cell">
        <title>Insights into land plant evolution garnered from the Marchantia polymorpha genome.</title>
        <authorList>
            <person name="Bowman J.L."/>
            <person name="Kohchi T."/>
            <person name="Yamato K.T."/>
            <person name="Jenkins J."/>
            <person name="Shu S."/>
            <person name="Ishizaki K."/>
            <person name="Yamaoka S."/>
            <person name="Nishihama R."/>
            <person name="Nakamura Y."/>
            <person name="Berger F."/>
            <person name="Adam C."/>
            <person name="Aki S.S."/>
            <person name="Althoff F."/>
            <person name="Araki T."/>
            <person name="Arteaga-Vazquez M.A."/>
            <person name="Balasubrmanian S."/>
            <person name="Barry K."/>
            <person name="Bauer D."/>
            <person name="Boehm C.R."/>
            <person name="Briginshaw L."/>
            <person name="Caballero-Perez J."/>
            <person name="Catarino B."/>
            <person name="Chen F."/>
            <person name="Chiyoda S."/>
            <person name="Chovatia M."/>
            <person name="Davies K.M."/>
            <person name="Delmans M."/>
            <person name="Demura T."/>
            <person name="Dierschke T."/>
            <person name="Dolan L."/>
            <person name="Dorantes-Acosta A.E."/>
            <person name="Eklund D.M."/>
            <person name="Florent S.N."/>
            <person name="Flores-Sandoval E."/>
            <person name="Fujiyama A."/>
            <person name="Fukuzawa H."/>
            <person name="Galik B."/>
            <person name="Grimanelli D."/>
            <person name="Grimwood J."/>
            <person name="Grossniklaus U."/>
            <person name="Hamada T."/>
            <person name="Haseloff J."/>
            <person name="Hetherington A.J."/>
            <person name="Higo A."/>
            <person name="Hirakawa Y."/>
            <person name="Hundley H.N."/>
            <person name="Ikeda Y."/>
            <person name="Inoue K."/>
            <person name="Inoue S.I."/>
            <person name="Ishida S."/>
            <person name="Jia Q."/>
            <person name="Kakita M."/>
            <person name="Kanazawa T."/>
            <person name="Kawai Y."/>
            <person name="Kawashima T."/>
            <person name="Kennedy M."/>
            <person name="Kinose K."/>
            <person name="Kinoshita T."/>
            <person name="Kohara Y."/>
            <person name="Koide E."/>
            <person name="Komatsu K."/>
            <person name="Kopischke S."/>
            <person name="Kubo M."/>
            <person name="Kyozuka J."/>
            <person name="Lagercrantz U."/>
            <person name="Lin S.S."/>
            <person name="Lindquist E."/>
            <person name="Lipzen A.M."/>
            <person name="Lu C.W."/>
            <person name="De Luna E."/>
            <person name="Martienssen R.A."/>
            <person name="Minamino N."/>
            <person name="Mizutani M."/>
            <person name="Mizutani M."/>
            <person name="Mochizuki N."/>
            <person name="Monte I."/>
            <person name="Mosher R."/>
            <person name="Nagasaki H."/>
            <person name="Nakagami H."/>
            <person name="Naramoto S."/>
            <person name="Nishitani K."/>
            <person name="Ohtani M."/>
            <person name="Okamoto T."/>
            <person name="Okumura M."/>
            <person name="Phillips J."/>
            <person name="Pollak B."/>
            <person name="Reinders A."/>
            <person name="Rovekamp M."/>
            <person name="Sano R."/>
            <person name="Sawa S."/>
            <person name="Schmid M.W."/>
            <person name="Shirakawa M."/>
            <person name="Solano R."/>
            <person name="Spunde A."/>
            <person name="Suetsugu N."/>
            <person name="Sugano S."/>
            <person name="Sugiyama A."/>
            <person name="Sun R."/>
            <person name="Suzuki Y."/>
            <person name="Takenaka M."/>
            <person name="Takezawa D."/>
            <person name="Tomogane H."/>
            <person name="Tsuzuki M."/>
            <person name="Ueda T."/>
            <person name="Umeda M."/>
            <person name="Ward J.M."/>
            <person name="Watanabe Y."/>
            <person name="Yazaki K."/>
            <person name="Yokoyama R."/>
            <person name="Yoshitake Y."/>
            <person name="Yotsui I."/>
            <person name="Zachgo S."/>
            <person name="Schmutz J."/>
        </authorList>
    </citation>
    <scope>NUCLEOTIDE SEQUENCE [LARGE SCALE GENOMIC DNA]</scope>
    <source>
        <strain evidence="4">Tak-1</strain>
    </source>
</reference>
<feature type="compositionally biased region" description="Basic and acidic residues" evidence="1">
    <location>
        <begin position="174"/>
        <end position="190"/>
    </location>
</feature>
<evidence type="ECO:0000313" key="4">
    <source>
        <dbReference type="Proteomes" id="UP000244005"/>
    </source>
</evidence>
<dbReference type="EMBL" id="KZ772772">
    <property type="protein sequence ID" value="PTQ32335.1"/>
    <property type="molecule type" value="Genomic_DNA"/>
</dbReference>
<proteinExistence type="predicted"/>
<organism evidence="3 4">
    <name type="scientific">Marchantia polymorpha</name>
    <name type="common">Common liverwort</name>
    <name type="synonym">Marchantia aquatica</name>
    <dbReference type="NCBI Taxonomy" id="3197"/>
    <lineage>
        <taxon>Eukaryota</taxon>
        <taxon>Viridiplantae</taxon>
        <taxon>Streptophyta</taxon>
        <taxon>Embryophyta</taxon>
        <taxon>Marchantiophyta</taxon>
        <taxon>Marchantiopsida</taxon>
        <taxon>Marchantiidae</taxon>
        <taxon>Marchantiales</taxon>
        <taxon>Marchantiaceae</taxon>
        <taxon>Marchantia</taxon>
    </lineage>
</organism>
<feature type="transmembrane region" description="Helical" evidence="2">
    <location>
        <begin position="74"/>
        <end position="96"/>
    </location>
</feature>
<evidence type="ECO:0000256" key="1">
    <source>
        <dbReference type="SAM" id="MobiDB-lite"/>
    </source>
</evidence>
<keyword evidence="2" id="KW-0472">Membrane</keyword>
<feature type="region of interest" description="Disordered" evidence="1">
    <location>
        <begin position="153"/>
        <end position="190"/>
    </location>
</feature>
<protein>
    <submittedName>
        <fullName evidence="3">Uncharacterized protein</fullName>
    </submittedName>
</protein>